<comment type="caution">
    <text evidence="1">The sequence shown here is derived from an EMBL/GenBank/DDBJ whole genome shotgun (WGS) entry which is preliminary data.</text>
</comment>
<dbReference type="Gene3D" id="3.30.70.100">
    <property type="match status" value="1"/>
</dbReference>
<dbReference type="InterPro" id="IPR011008">
    <property type="entry name" value="Dimeric_a/b-barrel"/>
</dbReference>
<dbReference type="EMBL" id="JAXOJX010000026">
    <property type="protein sequence ID" value="MDZ5458129.1"/>
    <property type="molecule type" value="Genomic_DNA"/>
</dbReference>
<reference evidence="1 2" key="1">
    <citation type="submission" date="2023-11" db="EMBL/GenBank/DDBJ databases">
        <title>Draft genome of Azohydromonas lata strain H1 (DSM1123), a polyhydroxyalkanoate producer.</title>
        <authorList>
            <person name="Traversa D."/>
            <person name="D'Addabbo P."/>
            <person name="Pazzani C."/>
            <person name="Manzari C."/>
            <person name="Chiara M."/>
            <person name="Scrascia M."/>
        </authorList>
    </citation>
    <scope>NUCLEOTIDE SEQUENCE [LARGE SCALE GENOMIC DNA]</scope>
    <source>
        <strain evidence="1 2">H1</strain>
    </source>
</reference>
<name>A0ABU5IG86_9BURK</name>
<organism evidence="1 2">
    <name type="scientific">Azohydromonas lata</name>
    <dbReference type="NCBI Taxonomy" id="45677"/>
    <lineage>
        <taxon>Bacteria</taxon>
        <taxon>Pseudomonadati</taxon>
        <taxon>Pseudomonadota</taxon>
        <taxon>Betaproteobacteria</taxon>
        <taxon>Burkholderiales</taxon>
        <taxon>Sphaerotilaceae</taxon>
        <taxon>Azohydromonas</taxon>
    </lineage>
</organism>
<accession>A0ABU5IG86</accession>
<protein>
    <submittedName>
        <fullName evidence="1">Antibiotic biosynthesis monooxygenase</fullName>
    </submittedName>
</protein>
<keyword evidence="2" id="KW-1185">Reference proteome</keyword>
<dbReference type="RefSeq" id="WP_066337889.1">
    <property type="nucleotide sequence ID" value="NZ_JAXOJX010000026.1"/>
</dbReference>
<dbReference type="SUPFAM" id="SSF54909">
    <property type="entry name" value="Dimeric alpha+beta barrel"/>
    <property type="match status" value="1"/>
</dbReference>
<gene>
    <name evidence="1" type="ORF">SM757_16255</name>
</gene>
<evidence type="ECO:0000313" key="1">
    <source>
        <dbReference type="EMBL" id="MDZ5458129.1"/>
    </source>
</evidence>
<sequence length="126" mass="13389">MAPGSPGAAAALYTSTFTFAKGEYDEEFHRLDAAIAQAAKSIPGYLGEESWENAATGQLCNVYYWSSLEALRALMEHPRHLEAKARQGRWLAGYQVVVAQVLHAYGDGKLAHAIAGGPGCPGRPGA</sequence>
<dbReference type="Proteomes" id="UP001293718">
    <property type="component" value="Unassembled WGS sequence"/>
</dbReference>
<proteinExistence type="predicted"/>
<keyword evidence="1" id="KW-0560">Oxidoreductase</keyword>
<evidence type="ECO:0000313" key="2">
    <source>
        <dbReference type="Proteomes" id="UP001293718"/>
    </source>
</evidence>
<keyword evidence="1" id="KW-0503">Monooxygenase</keyword>
<dbReference type="GO" id="GO:0004497">
    <property type="term" value="F:monooxygenase activity"/>
    <property type="evidence" value="ECO:0007669"/>
    <property type="project" value="UniProtKB-KW"/>
</dbReference>